<evidence type="ECO:0000259" key="1">
    <source>
        <dbReference type="Pfam" id="PF07693"/>
    </source>
</evidence>
<feature type="domain" description="KAP NTPase" evidence="1">
    <location>
        <begin position="39"/>
        <end position="281"/>
    </location>
</feature>
<dbReference type="Proteomes" id="UP000248021">
    <property type="component" value="Unassembled WGS sequence"/>
</dbReference>
<organism evidence="2 3">
    <name type="scientific">Chelatococcus asaccharovorans</name>
    <dbReference type="NCBI Taxonomy" id="28210"/>
    <lineage>
        <taxon>Bacteria</taxon>
        <taxon>Pseudomonadati</taxon>
        <taxon>Pseudomonadota</taxon>
        <taxon>Alphaproteobacteria</taxon>
        <taxon>Hyphomicrobiales</taxon>
        <taxon>Chelatococcaceae</taxon>
        <taxon>Chelatococcus</taxon>
    </lineage>
</organism>
<gene>
    <name evidence="2" type="ORF">C7450_10735</name>
</gene>
<dbReference type="AlphaFoldDB" id="A0A2V3U3Y7"/>
<dbReference type="EMBL" id="QJJK01000007">
    <property type="protein sequence ID" value="PXW56998.1"/>
    <property type="molecule type" value="Genomic_DNA"/>
</dbReference>
<protein>
    <submittedName>
        <fullName evidence="2">KAP-like P-loop domain-containing protein</fullName>
    </submittedName>
</protein>
<dbReference type="Gene3D" id="3.40.50.300">
    <property type="entry name" value="P-loop containing nucleotide triphosphate hydrolases"/>
    <property type="match status" value="1"/>
</dbReference>
<sequence length="484" mass="54918">MTCEENDIWKDDLFDRKADATFLLGLLINRRHLSTYSRDSAFVLNVDADWGAGKTFFLKRFHQNLEKLKFLSCYINTWEDDFADDPLVPIISSIDKVIKPHIGRKLGVKNAWVKAKQAGATLAVDLFAATAKRAFSSITGAATEEIIDSARDRFNEGSTQMPTENNIRDAERATTNMVGKSIDAYAEKLVKSFEQKKKSVSVFRENIELTIDCVYKKTALDDRPLFVLIDELDRCRPDYAIRTLERIKHLFSVKNVVFVIATNNDQLRHSVCAVYGENFDSLHYLSRFFTSVYYFDEPELHDFVDGIFYRFSKTVKDSLYSPIDNASEFIATGCEYYRLSLRQCERLMLIIEVIAISRGRENPPIELGYLVPLVALFVLGSRLQDSDLVARAFQRKGQWEIPSRLGRINVAVLAEEISREIHAGIIGVEDSKSSGENIEWLKGAIGREQQFYARSGVSGNFHSAMHGYPALVRKAGRVTSGQNH</sequence>
<dbReference type="SUPFAM" id="SSF52540">
    <property type="entry name" value="P-loop containing nucleoside triphosphate hydrolases"/>
    <property type="match status" value="1"/>
</dbReference>
<accession>A0A2V3U3Y7</accession>
<proteinExistence type="predicted"/>
<dbReference type="Pfam" id="PF07693">
    <property type="entry name" value="KAP_NTPase"/>
    <property type="match status" value="1"/>
</dbReference>
<name>A0A2V3U3Y7_9HYPH</name>
<dbReference type="InterPro" id="IPR027417">
    <property type="entry name" value="P-loop_NTPase"/>
</dbReference>
<dbReference type="InterPro" id="IPR011646">
    <property type="entry name" value="KAP_P-loop"/>
</dbReference>
<comment type="caution">
    <text evidence="2">The sequence shown here is derived from an EMBL/GenBank/DDBJ whole genome shotgun (WGS) entry which is preliminary data.</text>
</comment>
<reference evidence="2 3" key="1">
    <citation type="submission" date="2018-05" db="EMBL/GenBank/DDBJ databases">
        <title>Genomic Encyclopedia of Type Strains, Phase IV (KMG-IV): sequencing the most valuable type-strain genomes for metagenomic binning, comparative biology and taxonomic classification.</title>
        <authorList>
            <person name="Goeker M."/>
        </authorList>
    </citation>
    <scope>NUCLEOTIDE SEQUENCE [LARGE SCALE GENOMIC DNA]</scope>
    <source>
        <strain evidence="2 3">DSM 6462</strain>
    </source>
</reference>
<evidence type="ECO:0000313" key="2">
    <source>
        <dbReference type="EMBL" id="PXW56998.1"/>
    </source>
</evidence>
<evidence type="ECO:0000313" key="3">
    <source>
        <dbReference type="Proteomes" id="UP000248021"/>
    </source>
</evidence>
<keyword evidence="3" id="KW-1185">Reference proteome</keyword>